<accession>A0ABQ9DLA0</accession>
<evidence type="ECO:0000313" key="3">
    <source>
        <dbReference type="Proteomes" id="UP001145742"/>
    </source>
</evidence>
<protein>
    <submittedName>
        <fullName evidence="2">RNA-directed DNA polymerase from mobile element jockey-like protein</fullName>
    </submittedName>
</protein>
<feature type="domain" description="Reverse transcriptase" evidence="1">
    <location>
        <begin position="76"/>
        <end position="185"/>
    </location>
</feature>
<evidence type="ECO:0000259" key="1">
    <source>
        <dbReference type="Pfam" id="PF00078"/>
    </source>
</evidence>
<keyword evidence="3" id="KW-1185">Reference proteome</keyword>
<comment type="caution">
    <text evidence="2">The sequence shown here is derived from an EMBL/GenBank/DDBJ whole genome shotgun (WGS) entry which is preliminary data.</text>
</comment>
<dbReference type="PANTHER" id="PTHR33332">
    <property type="entry name" value="REVERSE TRANSCRIPTASE DOMAIN-CONTAINING PROTEIN"/>
    <property type="match status" value="1"/>
</dbReference>
<reference evidence="2" key="1">
    <citation type="submission" date="2019-10" db="EMBL/GenBank/DDBJ databases">
        <authorList>
            <person name="Soares A.E.R."/>
            <person name="Aleixo A."/>
            <person name="Schneider P."/>
            <person name="Miyaki C.Y."/>
            <person name="Schneider M.P."/>
            <person name="Mello C."/>
            <person name="Vasconcelos A.T.R."/>
        </authorList>
    </citation>
    <scope>NUCLEOTIDE SEQUENCE</scope>
    <source>
        <tissue evidence="2">Muscle</tissue>
    </source>
</reference>
<proteinExistence type="predicted"/>
<sequence>MTPSGVVQLMQEGRDAILRDLDRLEQWPSVNLMKFNKAKSCTLEWSVPSISTEWGMKGLSCSVEDDLRINIGSKSRKEDPGNYRPVSLTSVPGKIMEKIILGSIEKYLEDNAVTGHSQHGFLRGKSCLPNLISFYGKVTHLAGQGKPVNVNFLEFSKTFDTVSHDILLDKMSSTQLDKHTMQRKFKSFRTGSIEGGFLKNGPTPAMSSLLINCFQATKDKNKIRKRTESINKKNKEGLKPYV</sequence>
<dbReference type="EMBL" id="WHWB01033225">
    <property type="protein sequence ID" value="KAJ7421298.1"/>
    <property type="molecule type" value="Genomic_DNA"/>
</dbReference>
<dbReference type="InterPro" id="IPR000477">
    <property type="entry name" value="RT_dom"/>
</dbReference>
<dbReference type="Pfam" id="PF00078">
    <property type="entry name" value="RVT_1"/>
    <property type="match status" value="1"/>
</dbReference>
<dbReference type="Proteomes" id="UP001145742">
    <property type="component" value="Unassembled WGS sequence"/>
</dbReference>
<gene>
    <name evidence="2" type="ORF">WISP_43442</name>
</gene>
<name>A0ABQ9DLA0_9PASS</name>
<evidence type="ECO:0000313" key="2">
    <source>
        <dbReference type="EMBL" id="KAJ7421298.1"/>
    </source>
</evidence>
<organism evidence="2 3">
    <name type="scientific">Willisornis vidua</name>
    <name type="common">Xingu scale-backed antbird</name>
    <dbReference type="NCBI Taxonomy" id="1566151"/>
    <lineage>
        <taxon>Eukaryota</taxon>
        <taxon>Metazoa</taxon>
        <taxon>Chordata</taxon>
        <taxon>Craniata</taxon>
        <taxon>Vertebrata</taxon>
        <taxon>Euteleostomi</taxon>
        <taxon>Archelosauria</taxon>
        <taxon>Archosauria</taxon>
        <taxon>Dinosauria</taxon>
        <taxon>Saurischia</taxon>
        <taxon>Theropoda</taxon>
        <taxon>Coelurosauria</taxon>
        <taxon>Aves</taxon>
        <taxon>Neognathae</taxon>
        <taxon>Neoaves</taxon>
        <taxon>Telluraves</taxon>
        <taxon>Australaves</taxon>
        <taxon>Passeriformes</taxon>
        <taxon>Thamnophilidae</taxon>
        <taxon>Willisornis</taxon>
    </lineage>
</organism>